<evidence type="ECO:0000313" key="2">
    <source>
        <dbReference type="Proteomes" id="UP001590951"/>
    </source>
</evidence>
<dbReference type="EMBL" id="JBHFEH010000033">
    <property type="protein sequence ID" value="KAL2051638.1"/>
    <property type="molecule type" value="Genomic_DNA"/>
</dbReference>
<comment type="caution">
    <text evidence="1">The sequence shown here is derived from an EMBL/GenBank/DDBJ whole genome shotgun (WGS) entry which is preliminary data.</text>
</comment>
<keyword evidence="2" id="KW-1185">Reference proteome</keyword>
<gene>
    <name evidence="1" type="ORF">ABVK25_008052</name>
</gene>
<sequence length="126" mass="14969">MFLWVYLMLKEFKSCLWLSHVQETLRKLPKRLDGIYRSTLQRLRDSLSSHTFDHCFKALTWVVTAIVRLLRPLIEIRDQQAISAHSRWANLNMHCLYIAILKATPYSQMTNIFHILTKKLNWSVVP</sequence>
<evidence type="ECO:0000313" key="1">
    <source>
        <dbReference type="EMBL" id="KAL2051638.1"/>
    </source>
</evidence>
<proteinExistence type="predicted"/>
<dbReference type="Proteomes" id="UP001590951">
    <property type="component" value="Unassembled WGS sequence"/>
</dbReference>
<reference evidence="1 2" key="1">
    <citation type="submission" date="2024-09" db="EMBL/GenBank/DDBJ databases">
        <title>Rethinking Asexuality: The Enigmatic Case of Functional Sexual Genes in Lepraria (Stereocaulaceae).</title>
        <authorList>
            <person name="Doellman M."/>
            <person name="Sun Y."/>
            <person name="Barcenas-Pena A."/>
            <person name="Lumbsch H.T."/>
            <person name="Grewe F."/>
        </authorList>
    </citation>
    <scope>NUCLEOTIDE SEQUENCE [LARGE SCALE GENOMIC DNA]</scope>
    <source>
        <strain evidence="1 2">Grewe 0041</strain>
    </source>
</reference>
<name>A0ABR4B766_9LECA</name>
<organism evidence="1 2">
    <name type="scientific">Lepraria finkii</name>
    <dbReference type="NCBI Taxonomy" id="1340010"/>
    <lineage>
        <taxon>Eukaryota</taxon>
        <taxon>Fungi</taxon>
        <taxon>Dikarya</taxon>
        <taxon>Ascomycota</taxon>
        <taxon>Pezizomycotina</taxon>
        <taxon>Lecanoromycetes</taxon>
        <taxon>OSLEUM clade</taxon>
        <taxon>Lecanoromycetidae</taxon>
        <taxon>Lecanorales</taxon>
        <taxon>Lecanorineae</taxon>
        <taxon>Stereocaulaceae</taxon>
        <taxon>Lepraria</taxon>
    </lineage>
</organism>
<protein>
    <submittedName>
        <fullName evidence="1">Uncharacterized protein</fullName>
    </submittedName>
</protein>
<accession>A0ABR4B766</accession>